<reference evidence="8" key="1">
    <citation type="submission" date="2021-01" db="EMBL/GenBank/DDBJ databases">
        <authorList>
            <person name="Corre E."/>
            <person name="Pelletier E."/>
            <person name="Niang G."/>
            <person name="Scheremetjew M."/>
            <person name="Finn R."/>
            <person name="Kale V."/>
            <person name="Holt S."/>
            <person name="Cochrane G."/>
            <person name="Meng A."/>
            <person name="Brown T."/>
            <person name="Cohen L."/>
        </authorList>
    </citation>
    <scope>NUCLEOTIDE SEQUENCE</scope>
    <source>
        <strain evidence="8">GSO104</strain>
    </source>
</reference>
<accession>A0A6U3Y5U3</accession>
<dbReference type="PANTHER" id="PTHR23516">
    <property type="entry name" value="SAM (S-ADENOSYL METHIONINE) TRANSPORTER"/>
    <property type="match status" value="1"/>
</dbReference>
<evidence type="ECO:0000256" key="6">
    <source>
        <dbReference type="ARBA" id="ARBA00023136"/>
    </source>
</evidence>
<evidence type="ECO:0000256" key="3">
    <source>
        <dbReference type="ARBA" id="ARBA00022475"/>
    </source>
</evidence>
<organism evidence="8">
    <name type="scientific">Ditylum brightwellii</name>
    <dbReference type="NCBI Taxonomy" id="49249"/>
    <lineage>
        <taxon>Eukaryota</taxon>
        <taxon>Sar</taxon>
        <taxon>Stramenopiles</taxon>
        <taxon>Ochrophyta</taxon>
        <taxon>Bacillariophyta</taxon>
        <taxon>Mediophyceae</taxon>
        <taxon>Lithodesmiophycidae</taxon>
        <taxon>Lithodesmiales</taxon>
        <taxon>Lithodesmiaceae</taxon>
        <taxon>Ditylum</taxon>
    </lineage>
</organism>
<dbReference type="Pfam" id="PF05631">
    <property type="entry name" value="MFS_5"/>
    <property type="match status" value="1"/>
</dbReference>
<evidence type="ECO:0000256" key="5">
    <source>
        <dbReference type="ARBA" id="ARBA00022989"/>
    </source>
</evidence>
<keyword evidence="5 7" id="KW-1133">Transmembrane helix</keyword>
<feature type="transmembrane region" description="Helical" evidence="7">
    <location>
        <begin position="337"/>
        <end position="356"/>
    </location>
</feature>
<keyword evidence="2" id="KW-0813">Transport</keyword>
<keyword evidence="4 7" id="KW-0812">Transmembrane</keyword>
<feature type="transmembrane region" description="Helical" evidence="7">
    <location>
        <begin position="246"/>
        <end position="265"/>
    </location>
</feature>
<comment type="subcellular location">
    <subcellularLocation>
        <location evidence="1">Cell membrane</location>
        <topology evidence="1">Multi-pass membrane protein</topology>
    </subcellularLocation>
</comment>
<gene>
    <name evidence="8" type="ORF">DBRI00130_LOCUS3949</name>
</gene>
<dbReference type="PANTHER" id="PTHR23516:SF1">
    <property type="entry name" value="MOLYBDATE-ANION TRANSPORTER"/>
    <property type="match status" value="1"/>
</dbReference>
<protein>
    <submittedName>
        <fullName evidence="8">Uncharacterized protein</fullName>
    </submittedName>
</protein>
<dbReference type="PROSITE" id="PS51257">
    <property type="entry name" value="PROKAR_LIPOPROTEIN"/>
    <property type="match status" value="1"/>
</dbReference>
<name>A0A6U3Y5U3_9STRA</name>
<feature type="transmembrane region" description="Helical" evidence="7">
    <location>
        <begin position="312"/>
        <end position="331"/>
    </location>
</feature>
<evidence type="ECO:0000256" key="4">
    <source>
        <dbReference type="ARBA" id="ARBA00022692"/>
    </source>
</evidence>
<sequence length="451" mass="49121">MVTEHRKRGFSEEKLEIIMRDSVVASNLSAIASGCMAHMLAARLGPCGPFEGAVACTIVALILVATRWEENFGHQSGEAADGVPGVTSMKQHMSEALTTILSDSKIYRIGIIQGLTEGALQTFVFLWSPALRHFAIRIPQELNPTTFLGIDSEGEPAYGLIFGAFMACGAFGGVVEPFVRKSFASVVAPSGKENTVQNMLKRNESLGGESVPSSGRDSPQNSVSDYSEITFNSSESCDEKPEAVEFLASLSYIICALLLATPLLVDENNPYAFTITLGSFFLYECMIGLYMPCEGVLRSMYMPNESICSLMTMLRVIVNVAVALGVISTNYVSFSTAFAACSGSLVVAAILQLSLVERDEWVNLARVFGWNKITSHRKDERMFVIDNRSITSPLPRMERLSTMSTSGYTTDLSESVSDVDTSFESISEMNEDAPLESIAEKSGLRRRLVLQ</sequence>
<dbReference type="AlphaFoldDB" id="A0A6U3Y5U3"/>
<dbReference type="GO" id="GO:0005886">
    <property type="term" value="C:plasma membrane"/>
    <property type="evidence" value="ECO:0007669"/>
    <property type="project" value="UniProtKB-SubCell"/>
</dbReference>
<proteinExistence type="predicted"/>
<feature type="transmembrane region" description="Helical" evidence="7">
    <location>
        <begin position="271"/>
        <end position="291"/>
    </location>
</feature>
<evidence type="ECO:0000256" key="7">
    <source>
        <dbReference type="SAM" id="Phobius"/>
    </source>
</evidence>
<dbReference type="EMBL" id="HBNS01004879">
    <property type="protein sequence ID" value="CAE4585968.1"/>
    <property type="molecule type" value="Transcribed_RNA"/>
</dbReference>
<keyword evidence="6 7" id="KW-0472">Membrane</keyword>
<evidence type="ECO:0000256" key="1">
    <source>
        <dbReference type="ARBA" id="ARBA00004651"/>
    </source>
</evidence>
<dbReference type="InterPro" id="IPR008509">
    <property type="entry name" value="MOT2/MFSD5"/>
</dbReference>
<keyword evidence="3" id="KW-1003">Cell membrane</keyword>
<evidence type="ECO:0000313" key="8">
    <source>
        <dbReference type="EMBL" id="CAE4585968.1"/>
    </source>
</evidence>
<evidence type="ECO:0000256" key="2">
    <source>
        <dbReference type="ARBA" id="ARBA00022448"/>
    </source>
</evidence>
<dbReference type="GO" id="GO:0015098">
    <property type="term" value="F:molybdate ion transmembrane transporter activity"/>
    <property type="evidence" value="ECO:0007669"/>
    <property type="project" value="InterPro"/>
</dbReference>